<dbReference type="AlphaFoldDB" id="A0A4U5V110"/>
<dbReference type="EMBL" id="CM014090">
    <property type="protein sequence ID" value="TKS80821.1"/>
    <property type="molecule type" value="Genomic_DNA"/>
</dbReference>
<proteinExistence type="predicted"/>
<evidence type="ECO:0000256" key="1">
    <source>
        <dbReference type="SAM" id="MobiDB-lite"/>
    </source>
</evidence>
<feature type="region of interest" description="Disordered" evidence="1">
    <location>
        <begin position="37"/>
        <end position="111"/>
    </location>
</feature>
<accession>A0A4U5V110</accession>
<sequence length="111" mass="11905">MKEALPSSKACSLCSANVLQVLKTQFIDHHTEYLSSGVNEGDMADHTPPLESGQLLSSELPLLASPPPQAMVNGEGPQQLQSEEQKPPEGSEALTERGRAVVTVKRIRNDG</sequence>
<gene>
    <name evidence="2" type="ORF">D9C73_014925</name>
</gene>
<feature type="compositionally biased region" description="Low complexity" evidence="1">
    <location>
        <begin position="49"/>
        <end position="63"/>
    </location>
</feature>
<name>A0A4U5V110_COLLU</name>
<evidence type="ECO:0000313" key="3">
    <source>
        <dbReference type="Proteomes" id="UP000298787"/>
    </source>
</evidence>
<protein>
    <submittedName>
        <fullName evidence="2">Uncharacterized protein</fullName>
    </submittedName>
</protein>
<feature type="compositionally biased region" description="Basic and acidic residues" evidence="1">
    <location>
        <begin position="83"/>
        <end position="99"/>
    </location>
</feature>
<dbReference type="STRING" id="240159.A0A4U5V110"/>
<organism evidence="2 3">
    <name type="scientific">Collichthys lucidus</name>
    <name type="common">Big head croaker</name>
    <name type="synonym">Sciaena lucida</name>
    <dbReference type="NCBI Taxonomy" id="240159"/>
    <lineage>
        <taxon>Eukaryota</taxon>
        <taxon>Metazoa</taxon>
        <taxon>Chordata</taxon>
        <taxon>Craniata</taxon>
        <taxon>Vertebrata</taxon>
        <taxon>Euteleostomi</taxon>
        <taxon>Actinopterygii</taxon>
        <taxon>Neopterygii</taxon>
        <taxon>Teleostei</taxon>
        <taxon>Neoteleostei</taxon>
        <taxon>Acanthomorphata</taxon>
        <taxon>Eupercaria</taxon>
        <taxon>Sciaenidae</taxon>
        <taxon>Collichthys</taxon>
    </lineage>
</organism>
<reference evidence="2 3" key="1">
    <citation type="submission" date="2019-01" db="EMBL/GenBank/DDBJ databases">
        <title>Genome Assembly of Collichthys lucidus.</title>
        <authorList>
            <person name="Cai M."/>
            <person name="Xiao S."/>
        </authorList>
    </citation>
    <scope>NUCLEOTIDE SEQUENCE [LARGE SCALE GENOMIC DNA]</scope>
    <source>
        <strain evidence="2">JT15FE1705JMU</strain>
        <tissue evidence="2">Muscle</tissue>
    </source>
</reference>
<evidence type="ECO:0000313" key="2">
    <source>
        <dbReference type="EMBL" id="TKS80821.1"/>
    </source>
</evidence>
<keyword evidence="3" id="KW-1185">Reference proteome</keyword>
<dbReference type="Proteomes" id="UP000298787">
    <property type="component" value="Chromosome 13"/>
</dbReference>